<dbReference type="InterPro" id="IPR004360">
    <property type="entry name" value="Glyas_Fos-R_dOase_dom"/>
</dbReference>
<gene>
    <name evidence="2" type="ORF">DI599_14515</name>
</gene>
<protein>
    <submittedName>
        <fullName evidence="2">Glyoxalase</fullName>
    </submittedName>
</protein>
<organism evidence="2 3">
    <name type="scientific">Pseudomonas kuykendallii</name>
    <dbReference type="NCBI Taxonomy" id="1007099"/>
    <lineage>
        <taxon>Bacteria</taxon>
        <taxon>Pseudomonadati</taxon>
        <taxon>Pseudomonadota</taxon>
        <taxon>Gammaproteobacteria</taxon>
        <taxon>Pseudomonadales</taxon>
        <taxon>Pseudomonadaceae</taxon>
        <taxon>Pseudomonas</taxon>
    </lineage>
</organism>
<proteinExistence type="predicted"/>
<dbReference type="Pfam" id="PF00903">
    <property type="entry name" value="Glyoxalase"/>
    <property type="match status" value="1"/>
</dbReference>
<dbReference type="InterPro" id="IPR029068">
    <property type="entry name" value="Glyas_Bleomycin-R_OHBP_Dase"/>
</dbReference>
<evidence type="ECO:0000313" key="3">
    <source>
        <dbReference type="Proteomes" id="UP000249198"/>
    </source>
</evidence>
<comment type="caution">
    <text evidence="2">The sequence shown here is derived from an EMBL/GenBank/DDBJ whole genome shotgun (WGS) entry which is preliminary data.</text>
</comment>
<feature type="domain" description="Glyoxalase/fosfomycin resistance/dioxygenase" evidence="1">
    <location>
        <begin position="4"/>
        <end position="123"/>
    </location>
</feature>
<dbReference type="RefSeq" id="WP_273233194.1">
    <property type="nucleotide sequence ID" value="NZ_QFOH01000017.1"/>
</dbReference>
<reference evidence="2 3" key="1">
    <citation type="submission" date="2017-08" db="EMBL/GenBank/DDBJ databases">
        <title>Infants hospitalized years apart are colonized by the same room-sourced microbial strains.</title>
        <authorList>
            <person name="Brooks B."/>
            <person name="Olm M.R."/>
            <person name="Firek B.A."/>
            <person name="Baker R."/>
            <person name="Thomas B.C."/>
            <person name="Morowitz M.J."/>
            <person name="Banfield J.F."/>
        </authorList>
    </citation>
    <scope>NUCLEOTIDE SEQUENCE [LARGE SCALE GENOMIC DNA]</scope>
    <source>
        <strain evidence="2">S2_009_000_R2_77</strain>
    </source>
</reference>
<accession>A0A2W5EV11</accession>
<dbReference type="Proteomes" id="UP000249198">
    <property type="component" value="Unassembled WGS sequence"/>
</dbReference>
<evidence type="ECO:0000259" key="1">
    <source>
        <dbReference type="Pfam" id="PF00903"/>
    </source>
</evidence>
<dbReference type="SUPFAM" id="SSF54593">
    <property type="entry name" value="Glyoxalase/Bleomycin resistance protein/Dihydroxybiphenyl dioxygenase"/>
    <property type="match status" value="1"/>
</dbReference>
<dbReference type="AlphaFoldDB" id="A0A2W5EV11"/>
<name>A0A2W5EV11_9PSED</name>
<dbReference type="CDD" id="cd16356">
    <property type="entry name" value="PsjN_like"/>
    <property type="match status" value="1"/>
</dbReference>
<dbReference type="EMBL" id="QFOH01000017">
    <property type="protein sequence ID" value="PZP22712.1"/>
    <property type="molecule type" value="Genomic_DNA"/>
</dbReference>
<evidence type="ECO:0000313" key="2">
    <source>
        <dbReference type="EMBL" id="PZP22712.1"/>
    </source>
</evidence>
<dbReference type="Gene3D" id="3.10.180.10">
    <property type="entry name" value="2,3-Dihydroxybiphenyl 1,2-Dioxygenase, domain 1"/>
    <property type="match status" value="1"/>
</dbReference>
<sequence length="128" mass="14195">MATLSYVNVFARDVVALSGFYQKVFGFAEIEAIRSPIFRGLDTGKSCIGFNAPDAYELLGLADQAETRGIKFLLNIDVDSQADVDLRVPLALEAGATLIKAPYTTYYNWYQAVLLDPEGNVFRINFML</sequence>